<gene>
    <name evidence="4" type="ORF">JIG36_39085</name>
</gene>
<proteinExistence type="inferred from homology"/>
<dbReference type="Pfam" id="PF00535">
    <property type="entry name" value="Glycos_transf_2"/>
    <property type="match status" value="1"/>
</dbReference>
<evidence type="ECO:0000313" key="5">
    <source>
        <dbReference type="Proteomes" id="UP000632138"/>
    </source>
</evidence>
<reference evidence="4 5" key="1">
    <citation type="submission" date="2021-01" db="EMBL/GenBank/DDBJ databases">
        <title>Actinoplanes sp. nov. LDG1-06 isolated from lichen.</title>
        <authorList>
            <person name="Saeng-In P."/>
            <person name="Phongsopitanun W."/>
            <person name="Kanchanasin P."/>
            <person name="Yuki M."/>
            <person name="Kudo T."/>
            <person name="Ohkuma M."/>
            <person name="Tanasupawat S."/>
        </authorList>
    </citation>
    <scope>NUCLEOTIDE SEQUENCE [LARGE SCALE GENOMIC DNA]</scope>
    <source>
        <strain evidence="4 5">LDG1-06</strain>
    </source>
</reference>
<evidence type="ECO:0000259" key="3">
    <source>
        <dbReference type="Pfam" id="PF00535"/>
    </source>
</evidence>
<dbReference type="PANTHER" id="PTHR48090">
    <property type="entry name" value="UNDECAPRENYL-PHOSPHATE 4-DEOXY-4-FORMAMIDO-L-ARABINOSE TRANSFERASE-RELATED"/>
    <property type="match status" value="1"/>
</dbReference>
<evidence type="ECO:0000256" key="2">
    <source>
        <dbReference type="SAM" id="MobiDB-lite"/>
    </source>
</evidence>
<comment type="similarity">
    <text evidence="1">Belongs to the glycosyltransferase 2 family.</text>
</comment>
<accession>A0ABS2ANV2</accession>
<dbReference type="Gene3D" id="3.90.550.10">
    <property type="entry name" value="Spore Coat Polysaccharide Biosynthesis Protein SpsA, Chain A"/>
    <property type="match status" value="1"/>
</dbReference>
<name>A0ABS2ANV2_9ACTN</name>
<dbReference type="EMBL" id="JAENHP010000020">
    <property type="protein sequence ID" value="MBM2621527.1"/>
    <property type="molecule type" value="Genomic_DNA"/>
</dbReference>
<organism evidence="4 5">
    <name type="scientific">Paractinoplanes ovalisporus</name>
    <dbReference type="NCBI Taxonomy" id="2810368"/>
    <lineage>
        <taxon>Bacteria</taxon>
        <taxon>Bacillati</taxon>
        <taxon>Actinomycetota</taxon>
        <taxon>Actinomycetes</taxon>
        <taxon>Micromonosporales</taxon>
        <taxon>Micromonosporaceae</taxon>
        <taxon>Paractinoplanes</taxon>
    </lineage>
</organism>
<keyword evidence="5" id="KW-1185">Reference proteome</keyword>
<feature type="region of interest" description="Disordered" evidence="2">
    <location>
        <begin position="299"/>
        <end position="401"/>
    </location>
</feature>
<feature type="domain" description="Glycosyltransferase 2-like" evidence="3">
    <location>
        <begin position="36"/>
        <end position="111"/>
    </location>
</feature>
<dbReference type="RefSeq" id="WP_203381503.1">
    <property type="nucleotide sequence ID" value="NZ_JAENHP010000020.1"/>
</dbReference>
<dbReference type="InterPro" id="IPR050256">
    <property type="entry name" value="Glycosyltransferase_2"/>
</dbReference>
<dbReference type="CDD" id="cd04179">
    <property type="entry name" value="DPM_DPG-synthase_like"/>
    <property type="match status" value="1"/>
</dbReference>
<evidence type="ECO:0000256" key="1">
    <source>
        <dbReference type="ARBA" id="ARBA00006739"/>
    </source>
</evidence>
<comment type="caution">
    <text evidence="4">The sequence shown here is derived from an EMBL/GenBank/DDBJ whole genome shotgun (WGS) entry which is preliminary data.</text>
</comment>
<evidence type="ECO:0000313" key="4">
    <source>
        <dbReference type="EMBL" id="MBM2621527.1"/>
    </source>
</evidence>
<sequence>MIPARDSAGLHLMLRGLPRVDEVIVVGTGADLSGRPGVTMVPPTRPGLGNAIACGVRAAHGDIVVTLNGDGSTDPGEIPRFVDALVAGADVALGTRYSAGGRDLTGGRFRRWADLLLIWCLSTVLGIRRTDPGFGYAAFWRDAVPGLGLADPGTRSAAAWGEGPEIGPLLALRPATRGLRVAEVATIAYPPVRRAAGADRPRLRHWLRTALGELRGGHDRAVWSPPTPVRNLTYAGAERHAPLNDETGAGRRALDRRAVEALAAERLAHERLTRERTTVRRFTGTKGWSEADQRQHAWMPPVQPPFHRADTRSTRNGVPATWRDGHPERLGGPDVQPRSAQTPWRVAPGATQPVKREVGSRRRRIPGVRQSQPDLRVINGEGTGTTSGRRARLRAVEKPES</sequence>
<protein>
    <submittedName>
        <fullName evidence="4">Glycosyltransferase family 2 protein</fullName>
    </submittedName>
</protein>
<dbReference type="InterPro" id="IPR029044">
    <property type="entry name" value="Nucleotide-diphossugar_trans"/>
</dbReference>
<dbReference type="InterPro" id="IPR001173">
    <property type="entry name" value="Glyco_trans_2-like"/>
</dbReference>
<dbReference type="Proteomes" id="UP000632138">
    <property type="component" value="Unassembled WGS sequence"/>
</dbReference>
<dbReference type="SUPFAM" id="SSF53448">
    <property type="entry name" value="Nucleotide-diphospho-sugar transferases"/>
    <property type="match status" value="1"/>
</dbReference>